<protein>
    <submittedName>
        <fullName evidence="1">Uncharacterized protein</fullName>
    </submittedName>
</protein>
<proteinExistence type="predicted"/>
<comment type="caution">
    <text evidence="1">The sequence shown here is derived from an EMBL/GenBank/DDBJ whole genome shotgun (WGS) entry which is preliminary data.</text>
</comment>
<dbReference type="Proteomes" id="UP000664132">
    <property type="component" value="Unassembled WGS sequence"/>
</dbReference>
<name>A0A8H7T0Q5_9HELO</name>
<dbReference type="EMBL" id="JAFJYH010000336">
    <property type="protein sequence ID" value="KAG4413059.1"/>
    <property type="molecule type" value="Genomic_DNA"/>
</dbReference>
<keyword evidence="2" id="KW-1185">Reference proteome</keyword>
<gene>
    <name evidence="1" type="ORF">IFR04_013823</name>
</gene>
<organism evidence="1 2">
    <name type="scientific">Cadophora malorum</name>
    <dbReference type="NCBI Taxonomy" id="108018"/>
    <lineage>
        <taxon>Eukaryota</taxon>
        <taxon>Fungi</taxon>
        <taxon>Dikarya</taxon>
        <taxon>Ascomycota</taxon>
        <taxon>Pezizomycotina</taxon>
        <taxon>Leotiomycetes</taxon>
        <taxon>Helotiales</taxon>
        <taxon>Ploettnerulaceae</taxon>
        <taxon>Cadophora</taxon>
    </lineage>
</organism>
<evidence type="ECO:0000313" key="1">
    <source>
        <dbReference type="EMBL" id="KAG4413059.1"/>
    </source>
</evidence>
<dbReference type="OrthoDB" id="3563016at2759"/>
<sequence>MSRIREISQVIKETLTYKFGALAWLCLSGAIQFSPFDTKSADGLQGYIRCMNDLAEIATLMARYNVLESIYQQWSSISFDEEYESSIIALCKLVLQYLAEILDLGASGQSGAFLQDLLDQITAADARCRDFTITFVPDQKVEDLS</sequence>
<accession>A0A8H7T0Q5</accession>
<evidence type="ECO:0000313" key="2">
    <source>
        <dbReference type="Proteomes" id="UP000664132"/>
    </source>
</evidence>
<dbReference type="AlphaFoldDB" id="A0A8H7T0Q5"/>
<reference evidence="1" key="1">
    <citation type="submission" date="2021-02" db="EMBL/GenBank/DDBJ databases">
        <title>Genome sequence Cadophora malorum strain M34.</title>
        <authorList>
            <person name="Stefanovic E."/>
            <person name="Vu D."/>
            <person name="Scully C."/>
            <person name="Dijksterhuis J."/>
            <person name="Roader J."/>
            <person name="Houbraken J."/>
        </authorList>
    </citation>
    <scope>NUCLEOTIDE SEQUENCE</scope>
    <source>
        <strain evidence="1">M34</strain>
    </source>
</reference>